<dbReference type="RefSeq" id="WP_187466257.1">
    <property type="nucleotide sequence ID" value="NZ_JACSIT010000091.1"/>
</dbReference>
<gene>
    <name evidence="1" type="ORF">H9S92_08360</name>
</gene>
<evidence type="ECO:0000313" key="2">
    <source>
        <dbReference type="Proteomes" id="UP000650081"/>
    </source>
</evidence>
<protein>
    <submittedName>
        <fullName evidence="1">Uncharacterized protein</fullName>
    </submittedName>
</protein>
<dbReference type="Proteomes" id="UP000650081">
    <property type="component" value="Unassembled WGS sequence"/>
</dbReference>
<accession>A0A923PM20</accession>
<organism evidence="1 2">
    <name type="scientific">Neolewinella lacunae</name>
    <dbReference type="NCBI Taxonomy" id="1517758"/>
    <lineage>
        <taxon>Bacteria</taxon>
        <taxon>Pseudomonadati</taxon>
        <taxon>Bacteroidota</taxon>
        <taxon>Saprospiria</taxon>
        <taxon>Saprospirales</taxon>
        <taxon>Lewinellaceae</taxon>
        <taxon>Neolewinella</taxon>
    </lineage>
</organism>
<dbReference type="AlphaFoldDB" id="A0A923PM20"/>
<keyword evidence="2" id="KW-1185">Reference proteome</keyword>
<sequence>MKNLIIYLFLLMVSGPGVLAGQSEIIMGIIGNQLVSIHQQTAQITVLAEVNVPANVVTDDLVYSKADNAFYTYINALNYPKLVRIGWDGSYKEIGSLKLKGERLGLCEGLTLRESDGKVFAAGALSSRGGLSNLLLTVNLETAECNLVNQLPISYQYTDMDNIYFWDGDLFFDDNRRNIDLSVFRVDRYSLTSPMQPTRVLRTKYFSATDVAVIGTSVFFVTGDRYLGVYSPESFAPPRLIGPTHDRKEYSGGIFNGITAVPLTIAK</sequence>
<proteinExistence type="predicted"/>
<reference evidence="1" key="1">
    <citation type="submission" date="2020-08" db="EMBL/GenBank/DDBJ databases">
        <title>Lewinella bacteria from marine environments.</title>
        <authorList>
            <person name="Zhong Y."/>
        </authorList>
    </citation>
    <scope>NUCLEOTIDE SEQUENCE</scope>
    <source>
        <strain evidence="1">KCTC 42187</strain>
    </source>
</reference>
<name>A0A923PM20_9BACT</name>
<evidence type="ECO:0000313" key="1">
    <source>
        <dbReference type="EMBL" id="MBC6994171.1"/>
    </source>
</evidence>
<dbReference type="EMBL" id="JACSIT010000091">
    <property type="protein sequence ID" value="MBC6994171.1"/>
    <property type="molecule type" value="Genomic_DNA"/>
</dbReference>
<comment type="caution">
    <text evidence="1">The sequence shown here is derived from an EMBL/GenBank/DDBJ whole genome shotgun (WGS) entry which is preliminary data.</text>
</comment>